<evidence type="ECO:0000259" key="1">
    <source>
        <dbReference type="Pfam" id="PF13460"/>
    </source>
</evidence>
<dbReference type="InterPro" id="IPR051606">
    <property type="entry name" value="Polyketide_Oxido-like"/>
</dbReference>
<dbReference type="GO" id="GO:0016646">
    <property type="term" value="F:oxidoreductase activity, acting on the CH-NH group of donors, NAD or NADP as acceptor"/>
    <property type="evidence" value="ECO:0007669"/>
    <property type="project" value="TreeGrafter"/>
</dbReference>
<evidence type="ECO:0000313" key="3">
    <source>
        <dbReference type="Proteomes" id="UP000198520"/>
    </source>
</evidence>
<dbReference type="PANTHER" id="PTHR43355">
    <property type="entry name" value="FLAVIN REDUCTASE (NADPH)"/>
    <property type="match status" value="1"/>
</dbReference>
<protein>
    <recommendedName>
        <fullName evidence="1">NAD(P)-binding domain-containing protein</fullName>
    </recommendedName>
</protein>
<organism evidence="2 3">
    <name type="scientific">Flavimobilis marinus</name>
    <dbReference type="NCBI Taxonomy" id="285351"/>
    <lineage>
        <taxon>Bacteria</taxon>
        <taxon>Bacillati</taxon>
        <taxon>Actinomycetota</taxon>
        <taxon>Actinomycetes</taxon>
        <taxon>Micrococcales</taxon>
        <taxon>Jonesiaceae</taxon>
        <taxon>Flavimobilis</taxon>
    </lineage>
</organism>
<dbReference type="STRING" id="285351.SAMN04488035_2226"/>
<dbReference type="Proteomes" id="UP000198520">
    <property type="component" value="Unassembled WGS sequence"/>
</dbReference>
<reference evidence="3" key="1">
    <citation type="submission" date="2016-10" db="EMBL/GenBank/DDBJ databases">
        <authorList>
            <person name="Varghese N."/>
            <person name="Submissions S."/>
        </authorList>
    </citation>
    <scope>NUCLEOTIDE SEQUENCE [LARGE SCALE GENOMIC DNA]</scope>
    <source>
        <strain evidence="3">DSM 19083</strain>
    </source>
</reference>
<dbReference type="OrthoDB" id="3191258at2"/>
<dbReference type="SUPFAM" id="SSF51735">
    <property type="entry name" value="NAD(P)-binding Rossmann-fold domains"/>
    <property type="match status" value="1"/>
</dbReference>
<name>A0A1I2H881_9MICO</name>
<evidence type="ECO:0000313" key="2">
    <source>
        <dbReference type="EMBL" id="SFF25197.1"/>
    </source>
</evidence>
<dbReference type="Pfam" id="PF13460">
    <property type="entry name" value="NAD_binding_10"/>
    <property type="match status" value="1"/>
</dbReference>
<accession>A0A1I2H881</accession>
<feature type="domain" description="NAD(P)-binding" evidence="1">
    <location>
        <begin position="8"/>
        <end position="198"/>
    </location>
</feature>
<keyword evidence="3" id="KW-1185">Reference proteome</keyword>
<dbReference type="InterPro" id="IPR016040">
    <property type="entry name" value="NAD(P)-bd_dom"/>
</dbReference>
<dbReference type="AlphaFoldDB" id="A0A1I2H881"/>
<dbReference type="PANTHER" id="PTHR43355:SF2">
    <property type="entry name" value="FLAVIN REDUCTASE (NADPH)"/>
    <property type="match status" value="1"/>
</dbReference>
<dbReference type="InterPro" id="IPR036291">
    <property type="entry name" value="NAD(P)-bd_dom_sf"/>
</dbReference>
<dbReference type="Gene3D" id="3.40.50.720">
    <property type="entry name" value="NAD(P)-binding Rossmann-like Domain"/>
    <property type="match status" value="1"/>
</dbReference>
<proteinExistence type="predicted"/>
<gene>
    <name evidence="2" type="ORF">SAMN04488035_2226</name>
</gene>
<sequence>MAHIVVFGGTGFAGRNIVHEAGSRGHSVVVVSRSRVIDGSLKDETTYRQGDVGDADLVDELARAADVVVVATPASGTPPLVEAVPHLLAACAEHGARLGFVGGAGSLRAGDGMLLEQPDFPADYLPEARAHADVLDALRAADTPVSWFYLSPPPVFGAQAPGKPTGHYRLGKDEPVVTDDGESTISGADLAVALVDEIEKGAHHQARFTVGY</sequence>
<dbReference type="RefSeq" id="WP_093378533.1">
    <property type="nucleotide sequence ID" value="NZ_BNAN01000003.1"/>
</dbReference>
<dbReference type="EMBL" id="FONZ01000003">
    <property type="protein sequence ID" value="SFF25197.1"/>
    <property type="molecule type" value="Genomic_DNA"/>
</dbReference>